<accession>A0ABU1AIZ4</accession>
<dbReference type="Gene3D" id="3.30.360.10">
    <property type="entry name" value="Dihydrodipicolinate Reductase, domain 2"/>
    <property type="match status" value="1"/>
</dbReference>
<protein>
    <submittedName>
        <fullName evidence="2">Gfo/Idh/MocA family oxidoreductase</fullName>
    </submittedName>
</protein>
<keyword evidence="3" id="KW-1185">Reference proteome</keyword>
<evidence type="ECO:0000313" key="2">
    <source>
        <dbReference type="EMBL" id="MDQ8194792.1"/>
    </source>
</evidence>
<proteinExistence type="predicted"/>
<dbReference type="InterPro" id="IPR052515">
    <property type="entry name" value="Gfo/Idh/MocA_Oxidoreductase"/>
</dbReference>
<dbReference type="InterPro" id="IPR000683">
    <property type="entry name" value="Gfo/Idh/MocA-like_OxRdtase_N"/>
</dbReference>
<reference evidence="2 3" key="1">
    <citation type="submission" date="2023-04" db="EMBL/GenBank/DDBJ databases">
        <title>A novel bacteria isolated from coastal sediment.</title>
        <authorList>
            <person name="Liu X.-J."/>
            <person name="Du Z.-J."/>
        </authorList>
    </citation>
    <scope>NUCLEOTIDE SEQUENCE [LARGE SCALE GENOMIC DNA]</scope>
    <source>
        <strain evidence="2 3">SDUM461004</strain>
    </source>
</reference>
<feature type="domain" description="Gfo/Idh/MocA-like oxidoreductase N-terminal" evidence="1">
    <location>
        <begin position="10"/>
        <end position="135"/>
    </location>
</feature>
<dbReference type="Proteomes" id="UP001243717">
    <property type="component" value="Unassembled WGS sequence"/>
</dbReference>
<dbReference type="SUPFAM" id="SSF55347">
    <property type="entry name" value="Glyceraldehyde-3-phosphate dehydrogenase-like, C-terminal domain"/>
    <property type="match status" value="1"/>
</dbReference>
<comment type="caution">
    <text evidence="2">The sequence shown here is derived from an EMBL/GenBank/DDBJ whole genome shotgun (WGS) entry which is preliminary data.</text>
</comment>
<dbReference type="SUPFAM" id="SSF51735">
    <property type="entry name" value="NAD(P)-binding Rossmann-fold domains"/>
    <property type="match status" value="1"/>
</dbReference>
<dbReference type="Gene3D" id="3.40.50.720">
    <property type="entry name" value="NAD(P)-binding Rossmann-like Domain"/>
    <property type="match status" value="1"/>
</dbReference>
<sequence>MRHASNKIPKIGLVGVSGFARNHLKTLHALAANQEVQISCATIINQSEEPEACQELQKIGCRIYDDFDKMVKAEAHALDLCVIPTGIALHCRMTIAALEAGWNVLVEKPVAGTIAEVDEMIAARDQAKLRVFVGYQDLYQDATNDIKNRLLAGAIGTVSHIKVMASWPRPIYYYQRNNWAGKIRDGDHFVYDSPANNALAHFLMASLYFSGNKLHSAANVAEFEASLFRAQSIETFDTISAKMRTDTGVEILYNVTHSGSTLIEPIIEISGSTGSVHWEFRKHFRIFPSGELIPTVDSMEARSTEFRKILHAIRTGEAAGASLEVARTHTDFINQLHAQCVIEDIPSDLIDCSYNSEDHAHRSIQGIENCIKKSFISNRRLTIEEIEKTNHTTPSSLTAL</sequence>
<dbReference type="Pfam" id="PF01408">
    <property type="entry name" value="GFO_IDH_MocA"/>
    <property type="match status" value="1"/>
</dbReference>
<dbReference type="InterPro" id="IPR036291">
    <property type="entry name" value="NAD(P)-bd_dom_sf"/>
</dbReference>
<evidence type="ECO:0000259" key="1">
    <source>
        <dbReference type="Pfam" id="PF01408"/>
    </source>
</evidence>
<dbReference type="EMBL" id="JARXIC010000014">
    <property type="protein sequence ID" value="MDQ8194792.1"/>
    <property type="molecule type" value="Genomic_DNA"/>
</dbReference>
<name>A0ABU1AIZ4_9BACT</name>
<dbReference type="RefSeq" id="WP_308985258.1">
    <property type="nucleotide sequence ID" value="NZ_JARXIC010000014.1"/>
</dbReference>
<organism evidence="2 3">
    <name type="scientific">Thalassobacterium sedimentorum</name>
    <dbReference type="NCBI Taxonomy" id="3041258"/>
    <lineage>
        <taxon>Bacteria</taxon>
        <taxon>Pseudomonadati</taxon>
        <taxon>Verrucomicrobiota</taxon>
        <taxon>Opitutia</taxon>
        <taxon>Puniceicoccales</taxon>
        <taxon>Coraliomargaritaceae</taxon>
        <taxon>Thalassobacterium</taxon>
    </lineage>
</organism>
<gene>
    <name evidence="2" type="ORF">QEH59_10170</name>
</gene>
<evidence type="ECO:0000313" key="3">
    <source>
        <dbReference type="Proteomes" id="UP001243717"/>
    </source>
</evidence>
<dbReference type="PANTHER" id="PTHR43249:SF1">
    <property type="entry name" value="D-GLUCOSIDE 3-DEHYDROGENASE"/>
    <property type="match status" value="1"/>
</dbReference>
<dbReference type="PANTHER" id="PTHR43249">
    <property type="entry name" value="UDP-N-ACETYL-2-AMINO-2-DEOXY-D-GLUCURONATE OXIDASE"/>
    <property type="match status" value="1"/>
</dbReference>